<dbReference type="Proteomes" id="UP001209540">
    <property type="component" value="Unassembled WGS sequence"/>
</dbReference>
<gene>
    <name evidence="1" type="ORF">BDA99DRAFT_602809</name>
</gene>
<dbReference type="InterPro" id="IPR036397">
    <property type="entry name" value="RNaseH_sf"/>
</dbReference>
<reference evidence="1" key="1">
    <citation type="journal article" date="2022" name="IScience">
        <title>Evolution of zygomycete secretomes and the origins of terrestrial fungal ecologies.</title>
        <authorList>
            <person name="Chang Y."/>
            <person name="Wang Y."/>
            <person name="Mondo S."/>
            <person name="Ahrendt S."/>
            <person name="Andreopoulos W."/>
            <person name="Barry K."/>
            <person name="Beard J."/>
            <person name="Benny G.L."/>
            <person name="Blankenship S."/>
            <person name="Bonito G."/>
            <person name="Cuomo C."/>
            <person name="Desiro A."/>
            <person name="Gervers K.A."/>
            <person name="Hundley H."/>
            <person name="Kuo A."/>
            <person name="LaButti K."/>
            <person name="Lang B.F."/>
            <person name="Lipzen A."/>
            <person name="O'Donnell K."/>
            <person name="Pangilinan J."/>
            <person name="Reynolds N."/>
            <person name="Sandor L."/>
            <person name="Smith M.E."/>
            <person name="Tsang A."/>
            <person name="Grigoriev I.V."/>
            <person name="Stajich J.E."/>
            <person name="Spatafora J.W."/>
        </authorList>
    </citation>
    <scope>NUCLEOTIDE SEQUENCE</scope>
    <source>
        <strain evidence="1">RSA 2281</strain>
    </source>
</reference>
<reference evidence="1" key="2">
    <citation type="submission" date="2023-02" db="EMBL/GenBank/DDBJ databases">
        <authorList>
            <consortium name="DOE Joint Genome Institute"/>
            <person name="Mondo S.J."/>
            <person name="Chang Y."/>
            <person name="Wang Y."/>
            <person name="Ahrendt S."/>
            <person name="Andreopoulos W."/>
            <person name="Barry K."/>
            <person name="Beard J."/>
            <person name="Benny G.L."/>
            <person name="Blankenship S."/>
            <person name="Bonito G."/>
            <person name="Cuomo C."/>
            <person name="Desiro A."/>
            <person name="Gervers K.A."/>
            <person name="Hundley H."/>
            <person name="Kuo A."/>
            <person name="LaButti K."/>
            <person name="Lang B.F."/>
            <person name="Lipzen A."/>
            <person name="O'Donnell K."/>
            <person name="Pangilinan J."/>
            <person name="Reynolds N."/>
            <person name="Sandor L."/>
            <person name="Smith M.W."/>
            <person name="Tsang A."/>
            <person name="Grigoriev I.V."/>
            <person name="Stajich J.E."/>
            <person name="Spatafora J.W."/>
        </authorList>
    </citation>
    <scope>NUCLEOTIDE SEQUENCE</scope>
    <source>
        <strain evidence="1">RSA 2281</strain>
    </source>
</reference>
<proteinExistence type="predicted"/>
<evidence type="ECO:0000313" key="2">
    <source>
        <dbReference type="Proteomes" id="UP001209540"/>
    </source>
</evidence>
<dbReference type="EMBL" id="JAIXMP010000007">
    <property type="protein sequence ID" value="KAI9270513.1"/>
    <property type="molecule type" value="Genomic_DNA"/>
</dbReference>
<comment type="caution">
    <text evidence="1">The sequence shown here is derived from an EMBL/GenBank/DDBJ whole genome shotgun (WGS) entry which is preliminary data.</text>
</comment>
<organism evidence="1 2">
    <name type="scientific">Phascolomyces articulosus</name>
    <dbReference type="NCBI Taxonomy" id="60185"/>
    <lineage>
        <taxon>Eukaryota</taxon>
        <taxon>Fungi</taxon>
        <taxon>Fungi incertae sedis</taxon>
        <taxon>Mucoromycota</taxon>
        <taxon>Mucoromycotina</taxon>
        <taxon>Mucoromycetes</taxon>
        <taxon>Mucorales</taxon>
        <taxon>Lichtheimiaceae</taxon>
        <taxon>Phascolomyces</taxon>
    </lineage>
</organism>
<dbReference type="Gene3D" id="3.30.420.10">
    <property type="entry name" value="Ribonuclease H-like superfamily/Ribonuclease H"/>
    <property type="match status" value="1"/>
</dbReference>
<evidence type="ECO:0000313" key="1">
    <source>
        <dbReference type="EMBL" id="KAI9270513.1"/>
    </source>
</evidence>
<dbReference type="InterPro" id="IPR012337">
    <property type="entry name" value="RNaseH-like_sf"/>
</dbReference>
<accession>A0AAD5PGK5</accession>
<name>A0AAD5PGK5_9FUNG</name>
<protein>
    <submittedName>
        <fullName evidence="1">Uncharacterized protein</fullName>
    </submittedName>
</protein>
<dbReference type="GO" id="GO:0003676">
    <property type="term" value="F:nucleic acid binding"/>
    <property type="evidence" value="ECO:0007669"/>
    <property type="project" value="InterPro"/>
</dbReference>
<dbReference type="AlphaFoldDB" id="A0AAD5PGK5"/>
<dbReference type="SUPFAM" id="SSF53098">
    <property type="entry name" value="Ribonuclease H-like"/>
    <property type="match status" value="1"/>
</dbReference>
<sequence>MAKTDGESTFYALYTVCNEYEEIRLQLLVPTKELLHLKMGSITIGFDSEWNYDTRTRLTGSRAVVLIAYQDKILVLPVFYFDKLLEKLIKLLQSEKVVKVGCNAGAGLSKISCDYAAHVDRRNEIELCSFASVQGTAEGDRISLSNICTTVLDAPLYKGDDDRLSNWECS</sequence>
<keyword evidence="2" id="KW-1185">Reference proteome</keyword>